<dbReference type="EMBL" id="CM031809">
    <property type="protein sequence ID" value="KAG6669361.1"/>
    <property type="molecule type" value="Genomic_DNA"/>
</dbReference>
<evidence type="ECO:0000313" key="2">
    <source>
        <dbReference type="EMBL" id="KAG6733751.1"/>
    </source>
</evidence>
<dbReference type="AlphaFoldDB" id="A0A8T1RTT7"/>
<organism evidence="1 3">
    <name type="scientific">Carya illinoinensis</name>
    <name type="common">Pecan</name>
    <dbReference type="NCBI Taxonomy" id="32201"/>
    <lineage>
        <taxon>Eukaryota</taxon>
        <taxon>Viridiplantae</taxon>
        <taxon>Streptophyta</taxon>
        <taxon>Embryophyta</taxon>
        <taxon>Tracheophyta</taxon>
        <taxon>Spermatophyta</taxon>
        <taxon>Magnoliopsida</taxon>
        <taxon>eudicotyledons</taxon>
        <taxon>Gunneridae</taxon>
        <taxon>Pentapetalae</taxon>
        <taxon>rosids</taxon>
        <taxon>fabids</taxon>
        <taxon>Fagales</taxon>
        <taxon>Juglandaceae</taxon>
        <taxon>Carya</taxon>
    </lineage>
</organism>
<dbReference type="Proteomes" id="UP000811609">
    <property type="component" value="Chromosome 1"/>
</dbReference>
<evidence type="ECO:0000313" key="1">
    <source>
        <dbReference type="EMBL" id="KAG6669361.1"/>
    </source>
</evidence>
<reference evidence="1" key="1">
    <citation type="submission" date="2020-12" db="EMBL/GenBank/DDBJ databases">
        <title>WGS assembly of Carya illinoinensis cv. Pawnee.</title>
        <authorList>
            <person name="Platts A."/>
            <person name="Shu S."/>
            <person name="Wright S."/>
            <person name="Barry K."/>
            <person name="Edger P."/>
            <person name="Pires J.C."/>
            <person name="Schmutz J."/>
        </authorList>
    </citation>
    <scope>NUCLEOTIDE SEQUENCE</scope>
    <source>
        <tissue evidence="1">Leaf</tissue>
    </source>
</reference>
<dbReference type="PANTHER" id="PTHR33132">
    <property type="entry name" value="OSJNBB0118P14.9 PROTEIN"/>
    <property type="match status" value="1"/>
</dbReference>
<sequence>MCHPDFFLVEVADDRRNRRRRRQPVWAETATVEANQQAQTELAREVNRDGATKKYCMCSPTRHPGSFRCRYHRSEYIWLGRRGPMSR</sequence>
<name>A0A8T1RTT7_CARIL</name>
<protein>
    <submittedName>
        <fullName evidence="1">Uncharacterized protein</fullName>
    </submittedName>
</protein>
<keyword evidence="3" id="KW-1185">Reference proteome</keyword>
<comment type="caution">
    <text evidence="1">The sequence shown here is derived from an EMBL/GenBank/DDBJ whole genome shotgun (WGS) entry which is preliminary data.</text>
</comment>
<evidence type="ECO:0000313" key="3">
    <source>
        <dbReference type="Proteomes" id="UP000811609"/>
    </source>
</evidence>
<proteinExistence type="predicted"/>
<dbReference type="EMBL" id="CM031825">
    <property type="protein sequence ID" value="KAG6733751.1"/>
    <property type="molecule type" value="Genomic_DNA"/>
</dbReference>
<reference evidence="2" key="2">
    <citation type="submission" date="2021-01" db="EMBL/GenBank/DDBJ databases">
        <authorList>
            <person name="Lovell J.T."/>
            <person name="Bentley N."/>
            <person name="Bhattarai G."/>
            <person name="Jenkins J.W."/>
            <person name="Sreedasyam A."/>
            <person name="Alarcon Y."/>
            <person name="Bock C."/>
            <person name="Boston L."/>
            <person name="Carlson J."/>
            <person name="Cervantes K."/>
            <person name="Clermont K."/>
            <person name="Krom N."/>
            <person name="Kubenka K."/>
            <person name="Mamidi S."/>
            <person name="Mattison C."/>
            <person name="Monteros M."/>
            <person name="Pisani C."/>
            <person name="Plott C."/>
            <person name="Rajasekar S."/>
            <person name="Rhein H.S."/>
            <person name="Rohla C."/>
            <person name="Song M."/>
            <person name="Hilaire R.S."/>
            <person name="Shu S."/>
            <person name="Wells L."/>
            <person name="Wang X."/>
            <person name="Webber J."/>
            <person name="Heerema R.J."/>
            <person name="Klein P."/>
            <person name="Conner P."/>
            <person name="Grauke L."/>
            <person name="Grimwood J."/>
            <person name="Schmutz J."/>
            <person name="Randall J.J."/>
        </authorList>
    </citation>
    <scope>NUCLEOTIDE SEQUENCE</scope>
    <source>
        <tissue evidence="2">Leaf</tissue>
    </source>
</reference>
<dbReference type="PANTHER" id="PTHR33132:SF135">
    <property type="entry name" value="OS02G0799700 PROTEIN"/>
    <property type="match status" value="1"/>
</dbReference>
<dbReference type="Proteomes" id="UP000811246">
    <property type="component" value="Chromosome 1"/>
</dbReference>
<accession>A0A8T1RTT7</accession>
<gene>
    <name evidence="1" type="ORF">CIPAW_01G239000</name>
    <name evidence="2" type="ORF">I3842_01G240100</name>
</gene>